<evidence type="ECO:0000313" key="3">
    <source>
        <dbReference type="Proteomes" id="UP000244073"/>
    </source>
</evidence>
<dbReference type="RefSeq" id="XP_040750441.1">
    <property type="nucleotide sequence ID" value="XM_040900945.1"/>
</dbReference>
<evidence type="ECO:0000313" key="2">
    <source>
        <dbReference type="EMBL" id="PTU19049.1"/>
    </source>
</evidence>
<accession>A0A2T5LRY8</accession>
<reference evidence="2 3" key="1">
    <citation type="journal article" date="2018" name="Proc. Natl. Acad. Sci. U.S.A.">
        <title>Linking secondary metabolites to gene clusters through genome sequencing of six diverse Aspergillus species.</title>
        <authorList>
            <person name="Kaerboelling I."/>
            <person name="Vesth T.C."/>
            <person name="Frisvad J.C."/>
            <person name="Nybo J.L."/>
            <person name="Theobald S."/>
            <person name="Kuo A."/>
            <person name="Bowyer P."/>
            <person name="Matsuda Y."/>
            <person name="Mondo S."/>
            <person name="Lyhne E.K."/>
            <person name="Kogle M.E."/>
            <person name="Clum A."/>
            <person name="Lipzen A."/>
            <person name="Salamov A."/>
            <person name="Ngan C.Y."/>
            <person name="Daum C."/>
            <person name="Chiniquy J."/>
            <person name="Barry K."/>
            <person name="LaButti K."/>
            <person name="Haridas S."/>
            <person name="Simmons B.A."/>
            <person name="Magnuson J.K."/>
            <person name="Mortensen U.H."/>
            <person name="Larsen T.O."/>
            <person name="Grigoriev I.V."/>
            <person name="Baker S.E."/>
            <person name="Andersen M.R."/>
        </authorList>
    </citation>
    <scope>NUCLEOTIDE SEQUENCE [LARGE SCALE GENOMIC DNA]</scope>
    <source>
        <strain evidence="2 3">IBT 24754</strain>
    </source>
</reference>
<name>A0A2T5LRY8_9EURO</name>
<gene>
    <name evidence="2" type="ORF">P175DRAFT_0559870</name>
</gene>
<comment type="caution">
    <text evidence="2">The sequence shown here is derived from an EMBL/GenBank/DDBJ whole genome shotgun (WGS) entry which is preliminary data.</text>
</comment>
<dbReference type="GeneID" id="63817829"/>
<dbReference type="Proteomes" id="UP000244073">
    <property type="component" value="Unassembled WGS sequence"/>
</dbReference>
<dbReference type="Pfam" id="PF21666">
    <property type="entry name" value="DUF4246_N"/>
    <property type="match status" value="1"/>
</dbReference>
<proteinExistence type="predicted"/>
<sequence length="86" mass="9558">MAMLTNAGDGPLQVPGFGSREMAMLRLMQHITEQAGWDRAILDSDETQLAQWFRDATEGPEGCLISTAAWDWCTAELRDKAETGRE</sequence>
<evidence type="ECO:0000259" key="1">
    <source>
        <dbReference type="Pfam" id="PF21666"/>
    </source>
</evidence>
<dbReference type="InterPro" id="IPR049207">
    <property type="entry name" value="DUF4246_N"/>
</dbReference>
<dbReference type="VEuPathDB" id="FungiDB:P175DRAFT_0559870"/>
<dbReference type="OrthoDB" id="415532at2759"/>
<protein>
    <recommendedName>
        <fullName evidence="1">DUF4246 domain-containing protein</fullName>
    </recommendedName>
</protein>
<organism evidence="2 3">
    <name type="scientific">Aspergillus ochraceoroseus IBT 24754</name>
    <dbReference type="NCBI Taxonomy" id="1392256"/>
    <lineage>
        <taxon>Eukaryota</taxon>
        <taxon>Fungi</taxon>
        <taxon>Dikarya</taxon>
        <taxon>Ascomycota</taxon>
        <taxon>Pezizomycotina</taxon>
        <taxon>Eurotiomycetes</taxon>
        <taxon>Eurotiomycetidae</taxon>
        <taxon>Eurotiales</taxon>
        <taxon>Aspergillaceae</taxon>
        <taxon>Aspergillus</taxon>
        <taxon>Aspergillus subgen. Nidulantes</taxon>
    </lineage>
</organism>
<dbReference type="EMBL" id="MSFN02000007">
    <property type="protein sequence ID" value="PTU19049.1"/>
    <property type="molecule type" value="Genomic_DNA"/>
</dbReference>
<dbReference type="AlphaFoldDB" id="A0A2T5LRY8"/>
<feature type="domain" description="DUF4246" evidence="1">
    <location>
        <begin position="15"/>
        <end position="52"/>
    </location>
</feature>